<dbReference type="GO" id="GO:0016788">
    <property type="term" value="F:hydrolase activity, acting on ester bonds"/>
    <property type="evidence" value="ECO:0007669"/>
    <property type="project" value="InterPro"/>
</dbReference>
<dbReference type="SUPFAM" id="SSF51556">
    <property type="entry name" value="Metallo-dependent hydrolases"/>
    <property type="match status" value="1"/>
</dbReference>
<dbReference type="Gene3D" id="3.20.20.140">
    <property type="entry name" value="Metal-dependent hydrolases"/>
    <property type="match status" value="1"/>
</dbReference>
<protein>
    <recommendedName>
        <fullName evidence="2">Hydrolase TatD</fullName>
    </recommendedName>
</protein>
<name>A0A7C1E7V9_9CREN</name>
<evidence type="ECO:0000313" key="1">
    <source>
        <dbReference type="EMBL" id="HDS10216.1"/>
    </source>
</evidence>
<reference evidence="1" key="1">
    <citation type="journal article" date="2020" name="mSystems">
        <title>Genome- and Community-Level Interaction Insights into Carbon Utilization and Element Cycling Functions of Hydrothermarchaeota in Hydrothermal Sediment.</title>
        <authorList>
            <person name="Zhou Z."/>
            <person name="Liu Y."/>
            <person name="Xu W."/>
            <person name="Pan J."/>
            <person name="Luo Z.H."/>
            <person name="Li M."/>
        </authorList>
    </citation>
    <scope>NUCLEOTIDE SEQUENCE [LARGE SCALE GENOMIC DNA]</scope>
    <source>
        <strain evidence="1">SpSt-123</strain>
    </source>
</reference>
<dbReference type="PANTHER" id="PTHR42206">
    <property type="entry name" value="METAL-DEPENDENT HYDROLASE-RELATED"/>
    <property type="match status" value="1"/>
</dbReference>
<sequence>MSTGTNLSFADAHLHTNPVKGLGAEKVAKLMIEKNFWFAAIVSLPHWDYEIELKSMEDYKKIFDIHIGECLKAKQKGLVVSCFAGLHPAEIDRLIDKGMPHERVFELSVQILDFLFKSCEEGVIQGVGEVGRQHYNVRPDKALIAQLVLEHAIMKSNEHDCLLQLHMENIKGFTAWSMKLLLEKVNGKKNLIIFHHMKPGVIEDVNKLGFFTTTPAHIDSLEVVFKRSDINYLLIESDYTDEPSFKRNIIEPWRIPDIEKELVSRGIIGLDELYRINIDNVEKVFDVKY</sequence>
<gene>
    <name evidence="1" type="ORF">ENO04_01140</name>
</gene>
<dbReference type="InterPro" id="IPR032466">
    <property type="entry name" value="Metal_Hydrolase"/>
</dbReference>
<dbReference type="AlphaFoldDB" id="A0A7C1E7V9"/>
<dbReference type="Pfam" id="PF01026">
    <property type="entry name" value="TatD_DNase"/>
    <property type="match status" value="1"/>
</dbReference>
<evidence type="ECO:0008006" key="2">
    <source>
        <dbReference type="Google" id="ProtNLM"/>
    </source>
</evidence>
<proteinExistence type="predicted"/>
<dbReference type="InterPro" id="IPR011589">
    <property type="entry name" value="UCP004961"/>
</dbReference>
<dbReference type="EMBL" id="DSDY01000038">
    <property type="protein sequence ID" value="HDS10216.1"/>
    <property type="molecule type" value="Genomic_DNA"/>
</dbReference>
<dbReference type="PANTHER" id="PTHR42206:SF1">
    <property type="entry name" value="METAL-DEPENDENT HYDROLASE"/>
    <property type="match status" value="1"/>
</dbReference>
<dbReference type="InterPro" id="IPR001130">
    <property type="entry name" value="TatD-like"/>
</dbReference>
<accession>A0A7C1E7V9</accession>
<comment type="caution">
    <text evidence="1">The sequence shown here is derived from an EMBL/GenBank/DDBJ whole genome shotgun (WGS) entry which is preliminary data.</text>
</comment>
<organism evidence="1">
    <name type="scientific">Fervidicoccus fontis</name>
    <dbReference type="NCBI Taxonomy" id="683846"/>
    <lineage>
        <taxon>Archaea</taxon>
        <taxon>Thermoproteota</taxon>
        <taxon>Thermoprotei</taxon>
        <taxon>Fervidicoccales</taxon>
        <taxon>Fervidicoccaceae</taxon>
        <taxon>Fervidicoccus</taxon>
    </lineage>
</organism>